<dbReference type="GO" id="GO:0006164">
    <property type="term" value="P:purine nucleotide biosynthetic process"/>
    <property type="evidence" value="ECO:0007669"/>
    <property type="project" value="UniProtKB-KW"/>
</dbReference>
<evidence type="ECO:0000256" key="12">
    <source>
        <dbReference type="HAMAP-Rule" id="MF_01576"/>
    </source>
</evidence>
<evidence type="ECO:0000256" key="2">
    <source>
        <dbReference type="ARBA" id="ARBA00022563"/>
    </source>
</evidence>
<dbReference type="GO" id="GO:0009086">
    <property type="term" value="P:methionine biosynthetic process"/>
    <property type="evidence" value="ECO:0007669"/>
    <property type="project" value="UniProtKB-KW"/>
</dbReference>
<evidence type="ECO:0000256" key="5">
    <source>
        <dbReference type="ARBA" id="ARBA00022801"/>
    </source>
</evidence>
<keyword evidence="3 12" id="KW-0028">Amino-acid biosynthesis</keyword>
<comment type="pathway">
    <text evidence="1 12">One-carbon metabolism; tetrahydrofolate interconversion.</text>
</comment>
<evidence type="ECO:0000256" key="11">
    <source>
        <dbReference type="ARBA" id="ARBA00036357"/>
    </source>
</evidence>
<feature type="binding site" evidence="12">
    <location>
        <begin position="165"/>
        <end position="167"/>
    </location>
    <ligand>
        <name>NADP(+)</name>
        <dbReference type="ChEBI" id="CHEBI:58349"/>
    </ligand>
</feature>
<comment type="caution">
    <text evidence="15">The sequence shown here is derived from an EMBL/GenBank/DDBJ whole genome shotgun (WGS) entry which is preliminary data.</text>
</comment>
<evidence type="ECO:0000256" key="7">
    <source>
        <dbReference type="ARBA" id="ARBA00023002"/>
    </source>
</evidence>
<dbReference type="EC" id="1.5.1.5" evidence="12"/>
<evidence type="ECO:0000256" key="3">
    <source>
        <dbReference type="ARBA" id="ARBA00022605"/>
    </source>
</evidence>
<dbReference type="CDD" id="cd01080">
    <property type="entry name" value="NAD_bind_m-THF_DH_Cyclohyd"/>
    <property type="match status" value="1"/>
</dbReference>
<evidence type="ECO:0000256" key="9">
    <source>
        <dbReference type="ARBA" id="ARBA00023167"/>
    </source>
</evidence>
<comment type="function">
    <text evidence="12">Catalyzes the oxidation of 5,10-methylenetetrahydrofolate to 5,10-methenyltetrahydrofolate and then the hydrolysis of 5,10-methenyltetrahydrofolate to 10-formyltetrahydrofolate.</text>
</comment>
<evidence type="ECO:0000256" key="10">
    <source>
        <dbReference type="ARBA" id="ARBA00023268"/>
    </source>
</evidence>
<feature type="domain" description="Tetrahydrofolate dehydrogenase/cyclohydrolase NAD(P)-binding" evidence="14">
    <location>
        <begin position="139"/>
        <end position="280"/>
    </location>
</feature>
<accession>A0A4Z0GHW1</accession>
<dbReference type="EMBL" id="SRJD01000025">
    <property type="protein sequence ID" value="TGA96386.1"/>
    <property type="molecule type" value="Genomic_DNA"/>
</dbReference>
<dbReference type="SUPFAM" id="SSF53223">
    <property type="entry name" value="Aminoacid dehydrogenase-like, N-terminal domain"/>
    <property type="match status" value="1"/>
</dbReference>
<dbReference type="GO" id="GO:0035999">
    <property type="term" value="P:tetrahydrofolate interconversion"/>
    <property type="evidence" value="ECO:0007669"/>
    <property type="project" value="UniProtKB-UniRule"/>
</dbReference>
<evidence type="ECO:0000256" key="4">
    <source>
        <dbReference type="ARBA" id="ARBA00022755"/>
    </source>
</evidence>
<gene>
    <name evidence="12 15" type="primary">folD</name>
    <name evidence="15" type="ORF">E4665_15630</name>
</gene>
<organism evidence="15 16">
    <name type="scientific">Sporolactobacillus shoreae</name>
    <dbReference type="NCBI Taxonomy" id="1465501"/>
    <lineage>
        <taxon>Bacteria</taxon>
        <taxon>Bacillati</taxon>
        <taxon>Bacillota</taxon>
        <taxon>Bacilli</taxon>
        <taxon>Bacillales</taxon>
        <taxon>Sporolactobacillaceae</taxon>
        <taxon>Sporolactobacillus</taxon>
    </lineage>
</organism>
<reference evidence="15 16" key="1">
    <citation type="journal article" date="2015" name="Int. J. Syst. Evol. Microbiol.">
        <title>Sporolactobacillus shoreae sp. nov. and Sporolactobacillus spathodeae sp. nov., two spore-forming lactic acid bacteria isolated from tree barks in Thailand.</title>
        <authorList>
            <person name="Thamacharoensuk T."/>
            <person name="Kitahara M."/>
            <person name="Ohkuma M."/>
            <person name="Thongchul N."/>
            <person name="Tanasupawat S."/>
        </authorList>
    </citation>
    <scope>NUCLEOTIDE SEQUENCE [LARGE SCALE GENOMIC DNA]</scope>
    <source>
        <strain evidence="15 16">BK92</strain>
    </source>
</reference>
<dbReference type="NCBIfam" id="NF010783">
    <property type="entry name" value="PRK14186.1"/>
    <property type="match status" value="1"/>
</dbReference>
<comment type="subunit">
    <text evidence="12">Homodimer.</text>
</comment>
<dbReference type="EC" id="3.5.4.9" evidence="12"/>
<feature type="domain" description="Tetrahydrofolate dehydrogenase/cyclohydrolase catalytic" evidence="13">
    <location>
        <begin position="6"/>
        <end position="120"/>
    </location>
</feature>
<keyword evidence="2 12" id="KW-0554">One-carbon metabolism</keyword>
<comment type="caution">
    <text evidence="12">Lacks conserved residue(s) required for the propagation of feature annotation.</text>
</comment>
<dbReference type="GO" id="GO:0004477">
    <property type="term" value="F:methenyltetrahydrofolate cyclohydrolase activity"/>
    <property type="evidence" value="ECO:0007669"/>
    <property type="project" value="UniProtKB-UniRule"/>
</dbReference>
<evidence type="ECO:0000259" key="13">
    <source>
        <dbReference type="Pfam" id="PF00763"/>
    </source>
</evidence>
<dbReference type="GO" id="GO:0004488">
    <property type="term" value="F:methylenetetrahydrofolate dehydrogenase (NADP+) activity"/>
    <property type="evidence" value="ECO:0007669"/>
    <property type="project" value="UniProtKB-UniRule"/>
</dbReference>
<keyword evidence="16" id="KW-1185">Reference proteome</keyword>
<name>A0A4Z0GHW1_9BACL</name>
<dbReference type="InterPro" id="IPR020630">
    <property type="entry name" value="THF_DH/CycHdrlase_cat_dom"/>
</dbReference>
<dbReference type="HAMAP" id="MF_01576">
    <property type="entry name" value="THF_DHG_CYH"/>
    <property type="match status" value="1"/>
</dbReference>
<evidence type="ECO:0000313" key="15">
    <source>
        <dbReference type="EMBL" id="TGA96386.1"/>
    </source>
</evidence>
<dbReference type="FunFam" id="3.40.50.10860:FF:000001">
    <property type="entry name" value="Bifunctional protein FolD"/>
    <property type="match status" value="1"/>
</dbReference>
<dbReference type="PANTHER" id="PTHR48099:SF5">
    <property type="entry name" value="C-1-TETRAHYDROFOLATE SYNTHASE, CYTOPLASMIC"/>
    <property type="match status" value="1"/>
</dbReference>
<dbReference type="GO" id="GO:0000105">
    <property type="term" value="P:L-histidine biosynthetic process"/>
    <property type="evidence" value="ECO:0007669"/>
    <property type="project" value="UniProtKB-KW"/>
</dbReference>
<dbReference type="Pfam" id="PF02882">
    <property type="entry name" value="THF_DHG_CYH_C"/>
    <property type="match status" value="1"/>
</dbReference>
<evidence type="ECO:0000256" key="1">
    <source>
        <dbReference type="ARBA" id="ARBA00004777"/>
    </source>
</evidence>
<evidence type="ECO:0000256" key="8">
    <source>
        <dbReference type="ARBA" id="ARBA00023102"/>
    </source>
</evidence>
<dbReference type="GO" id="GO:0005829">
    <property type="term" value="C:cytosol"/>
    <property type="evidence" value="ECO:0007669"/>
    <property type="project" value="TreeGrafter"/>
</dbReference>
<keyword evidence="7 12" id="KW-0560">Oxidoreductase</keyword>
<dbReference type="InterPro" id="IPR000672">
    <property type="entry name" value="THF_DH/CycHdrlase"/>
</dbReference>
<comment type="similarity">
    <text evidence="12">Belongs to the tetrahydrofolate dehydrogenase/cyclohydrolase family.</text>
</comment>
<proteinExistence type="inferred from homology"/>
<dbReference type="RefSeq" id="WP_135349730.1">
    <property type="nucleotide sequence ID" value="NZ_SRJD01000025.1"/>
</dbReference>
<sequence length="290" mass="31227">MTAKLIDGKAIAAAKRLNMKTRVSQLRSEGLLPGLAVVLVGENPASKSYVKGKIRDCEEVGIHSELIRLPESVSEKELLDKISLLNQRDEIHGILVQLPLPKQISEEKVIQAISPEKDVDGFHPVNLGRMMTNQDCFVPCTPAGIMEMLKAINVSVTGKHAVIVGRSHIVGKPASQLFLNHSATVTICHSKTNPLSNYTKQADILVVAVGHSDLIHAEDIKPGAVVIDVGMNRNSEGKLVGDVAFDEVCQKAGFITPVPGGVGPMTRVMLLENTLKAAEKIVKERACDGE</sequence>
<dbReference type="InterPro" id="IPR036291">
    <property type="entry name" value="NAD(P)-bd_dom_sf"/>
</dbReference>
<dbReference type="Gene3D" id="3.40.50.10860">
    <property type="entry name" value="Leucine Dehydrogenase, chain A, domain 1"/>
    <property type="match status" value="1"/>
</dbReference>
<dbReference type="NCBIfam" id="NF008058">
    <property type="entry name" value="PRK10792.1"/>
    <property type="match status" value="1"/>
</dbReference>
<dbReference type="Pfam" id="PF00763">
    <property type="entry name" value="THF_DHG_CYH"/>
    <property type="match status" value="1"/>
</dbReference>
<keyword evidence="6 12" id="KW-0521">NADP</keyword>
<keyword evidence="8 12" id="KW-0368">Histidine biosynthesis</keyword>
<keyword evidence="10 12" id="KW-0511">Multifunctional enzyme</keyword>
<dbReference type="InterPro" id="IPR046346">
    <property type="entry name" value="Aminoacid_DH-like_N_sf"/>
</dbReference>
<dbReference type="Proteomes" id="UP000298347">
    <property type="component" value="Unassembled WGS sequence"/>
</dbReference>
<dbReference type="OrthoDB" id="9803580at2"/>
<dbReference type="UniPathway" id="UPA00193"/>
<evidence type="ECO:0000259" key="14">
    <source>
        <dbReference type="Pfam" id="PF02882"/>
    </source>
</evidence>
<dbReference type="PRINTS" id="PR00085">
    <property type="entry name" value="THFDHDRGNASE"/>
</dbReference>
<keyword evidence="4 12" id="KW-0658">Purine biosynthesis</keyword>
<protein>
    <recommendedName>
        <fullName evidence="12">Bifunctional protein FolD</fullName>
    </recommendedName>
    <domain>
        <recommendedName>
            <fullName evidence="12">Methylenetetrahydrofolate dehydrogenase</fullName>
            <ecNumber evidence="12">1.5.1.5</ecNumber>
        </recommendedName>
    </domain>
    <domain>
        <recommendedName>
            <fullName evidence="12">Methenyltetrahydrofolate cyclohydrolase</fullName>
            <ecNumber evidence="12">3.5.4.9</ecNumber>
        </recommendedName>
    </domain>
</protein>
<comment type="catalytic activity">
    <reaction evidence="11 12">
        <text>(6R)-5,10-methenyltetrahydrofolate + H2O = (6R)-10-formyltetrahydrofolate + H(+)</text>
        <dbReference type="Rhea" id="RHEA:23700"/>
        <dbReference type="ChEBI" id="CHEBI:15377"/>
        <dbReference type="ChEBI" id="CHEBI:15378"/>
        <dbReference type="ChEBI" id="CHEBI:57455"/>
        <dbReference type="ChEBI" id="CHEBI:195366"/>
        <dbReference type="EC" id="3.5.4.9"/>
    </reaction>
</comment>
<dbReference type="AlphaFoldDB" id="A0A4Z0GHW1"/>
<dbReference type="SUPFAM" id="SSF51735">
    <property type="entry name" value="NAD(P)-binding Rossmann-fold domains"/>
    <property type="match status" value="1"/>
</dbReference>
<dbReference type="FunFam" id="3.40.50.720:FF:000094">
    <property type="entry name" value="Bifunctional protein FolD"/>
    <property type="match status" value="1"/>
</dbReference>
<keyword evidence="5 12" id="KW-0378">Hydrolase</keyword>
<dbReference type="PANTHER" id="PTHR48099">
    <property type="entry name" value="C-1-TETRAHYDROFOLATE SYNTHASE, CYTOPLASMIC-RELATED"/>
    <property type="match status" value="1"/>
</dbReference>
<keyword evidence="9 12" id="KW-0486">Methionine biosynthesis</keyword>
<dbReference type="InterPro" id="IPR020631">
    <property type="entry name" value="THF_DH/CycHdrlase_NAD-bd_dom"/>
</dbReference>
<evidence type="ECO:0000256" key="6">
    <source>
        <dbReference type="ARBA" id="ARBA00022857"/>
    </source>
</evidence>
<comment type="catalytic activity">
    <reaction evidence="12">
        <text>(6R)-5,10-methylene-5,6,7,8-tetrahydrofolate + NADP(+) = (6R)-5,10-methenyltetrahydrofolate + NADPH</text>
        <dbReference type="Rhea" id="RHEA:22812"/>
        <dbReference type="ChEBI" id="CHEBI:15636"/>
        <dbReference type="ChEBI" id="CHEBI:57455"/>
        <dbReference type="ChEBI" id="CHEBI:57783"/>
        <dbReference type="ChEBI" id="CHEBI:58349"/>
        <dbReference type="EC" id="1.5.1.5"/>
    </reaction>
</comment>
<evidence type="ECO:0000313" key="16">
    <source>
        <dbReference type="Proteomes" id="UP000298347"/>
    </source>
</evidence>
<dbReference type="Gene3D" id="3.40.50.720">
    <property type="entry name" value="NAD(P)-binding Rossmann-like Domain"/>
    <property type="match status" value="1"/>
</dbReference>